<dbReference type="PANTHER" id="PTHR35147:SF3">
    <property type="entry name" value="CHEMORECEPTOR GLUTAMINE DEAMIDASE CHED 1-RELATED"/>
    <property type="match status" value="1"/>
</dbReference>
<dbReference type="Pfam" id="PF03975">
    <property type="entry name" value="CheD"/>
    <property type="match status" value="1"/>
</dbReference>
<sequence>MENRYLQHFLYPSSLFASKEPYVIKTILGSCVAICLWDPKLKIGGMNHYMLPNWNGNDLASPKYGNIAIDKLVERMLYLGSDIKNIQAKIFGGGELLESATGNSNMIGERNIRVARLMLEEKKIPIVASSTGGRRGRKIIFFNDTGEVRHKFLEKKVY</sequence>
<keyword evidence="1 3" id="KW-0145">Chemotaxis</keyword>
<evidence type="ECO:0000256" key="2">
    <source>
        <dbReference type="ARBA" id="ARBA00022801"/>
    </source>
</evidence>
<reference evidence="4" key="2">
    <citation type="submission" date="2021-04" db="EMBL/GenBank/DDBJ databases">
        <authorList>
            <person name="Zhang T."/>
            <person name="Zhang Y."/>
            <person name="Lu D."/>
            <person name="Zuo D."/>
            <person name="Du Z."/>
        </authorList>
    </citation>
    <scope>NUCLEOTIDE SEQUENCE</scope>
    <source>
        <strain evidence="4">JR1</strain>
    </source>
</reference>
<comment type="function">
    <text evidence="3">Probably deamidates glutamine residues to glutamate on methyl-accepting chemotaxis receptors (MCPs), playing an important role in chemotaxis.</text>
</comment>
<evidence type="ECO:0000313" key="4">
    <source>
        <dbReference type="EMBL" id="MBR8537052.1"/>
    </source>
</evidence>
<proteinExistence type="inferred from homology"/>
<keyword evidence="2 3" id="KW-0378">Hydrolase</keyword>
<dbReference type="GO" id="GO:0050568">
    <property type="term" value="F:protein-glutamine glutaminase activity"/>
    <property type="evidence" value="ECO:0007669"/>
    <property type="project" value="UniProtKB-UniRule"/>
</dbReference>
<comment type="catalytic activity">
    <reaction evidence="3">
        <text>L-glutaminyl-[protein] + H2O = L-glutamyl-[protein] + NH4(+)</text>
        <dbReference type="Rhea" id="RHEA:16441"/>
        <dbReference type="Rhea" id="RHEA-COMP:10207"/>
        <dbReference type="Rhea" id="RHEA-COMP:10208"/>
        <dbReference type="ChEBI" id="CHEBI:15377"/>
        <dbReference type="ChEBI" id="CHEBI:28938"/>
        <dbReference type="ChEBI" id="CHEBI:29973"/>
        <dbReference type="ChEBI" id="CHEBI:30011"/>
        <dbReference type="EC" id="3.5.1.44"/>
    </reaction>
</comment>
<dbReference type="RefSeq" id="WP_212192076.1">
    <property type="nucleotide sequence ID" value="NZ_JAGTAR010000026.1"/>
</dbReference>
<dbReference type="HAMAP" id="MF_01440">
    <property type="entry name" value="CheD"/>
    <property type="match status" value="1"/>
</dbReference>
<comment type="caution">
    <text evidence="4">The sequence shown here is derived from an EMBL/GenBank/DDBJ whole genome shotgun (WGS) entry which is preliminary data.</text>
</comment>
<dbReference type="InterPro" id="IPR038592">
    <property type="entry name" value="CheD-like_sf"/>
</dbReference>
<organism evidence="4 5">
    <name type="scientific">Carboxylicivirga sediminis</name>
    <dbReference type="NCBI Taxonomy" id="2006564"/>
    <lineage>
        <taxon>Bacteria</taxon>
        <taxon>Pseudomonadati</taxon>
        <taxon>Bacteroidota</taxon>
        <taxon>Bacteroidia</taxon>
        <taxon>Marinilabiliales</taxon>
        <taxon>Marinilabiliaceae</taxon>
        <taxon>Carboxylicivirga</taxon>
    </lineage>
</organism>
<dbReference type="Proteomes" id="UP000679220">
    <property type="component" value="Unassembled WGS sequence"/>
</dbReference>
<dbReference type="CDD" id="cd16352">
    <property type="entry name" value="CheD"/>
    <property type="match status" value="1"/>
</dbReference>
<dbReference type="GO" id="GO:0006935">
    <property type="term" value="P:chemotaxis"/>
    <property type="evidence" value="ECO:0007669"/>
    <property type="project" value="UniProtKB-UniRule"/>
</dbReference>
<dbReference type="PANTHER" id="PTHR35147">
    <property type="entry name" value="CHEMORECEPTOR GLUTAMINE DEAMIDASE CHED-RELATED"/>
    <property type="match status" value="1"/>
</dbReference>
<keyword evidence="5" id="KW-1185">Reference proteome</keyword>
<accession>A0A941F5W3</accession>
<dbReference type="InterPro" id="IPR005659">
    <property type="entry name" value="Chemorcpt_Glu_NH3ase_CheD"/>
</dbReference>
<comment type="similarity">
    <text evidence="3">Belongs to the CheD family.</text>
</comment>
<reference evidence="4" key="1">
    <citation type="journal article" date="2018" name="Int. J. Syst. Evol. Microbiol.">
        <title>Carboxylicivirga sediminis sp. nov., isolated from coastal sediment.</title>
        <authorList>
            <person name="Wang F.Q."/>
            <person name="Ren L.H."/>
            <person name="Zou R.J."/>
            <person name="Sun Y.Z."/>
            <person name="Liu X.J."/>
            <person name="Jiang F."/>
            <person name="Liu L.J."/>
        </authorList>
    </citation>
    <scope>NUCLEOTIDE SEQUENCE</scope>
    <source>
        <strain evidence="4">JR1</strain>
    </source>
</reference>
<evidence type="ECO:0000256" key="3">
    <source>
        <dbReference type="HAMAP-Rule" id="MF_01440"/>
    </source>
</evidence>
<dbReference type="InterPro" id="IPR011324">
    <property type="entry name" value="Cytotoxic_necrot_fac-like_cat"/>
</dbReference>
<dbReference type="SUPFAM" id="SSF64438">
    <property type="entry name" value="CNF1/YfiH-like putative cysteine hydrolases"/>
    <property type="match status" value="1"/>
</dbReference>
<dbReference type="EMBL" id="JAGTAR010000026">
    <property type="protein sequence ID" value="MBR8537052.1"/>
    <property type="molecule type" value="Genomic_DNA"/>
</dbReference>
<name>A0A941F5W3_9BACT</name>
<evidence type="ECO:0000256" key="1">
    <source>
        <dbReference type="ARBA" id="ARBA00022500"/>
    </source>
</evidence>
<protein>
    <recommendedName>
        <fullName evidence="3">Probable chemoreceptor glutamine deamidase CheD</fullName>
        <ecNumber evidence="3">3.5.1.44</ecNumber>
    </recommendedName>
</protein>
<dbReference type="EC" id="3.5.1.44" evidence="3"/>
<dbReference type="AlphaFoldDB" id="A0A941F5W3"/>
<evidence type="ECO:0000313" key="5">
    <source>
        <dbReference type="Proteomes" id="UP000679220"/>
    </source>
</evidence>
<dbReference type="Gene3D" id="3.30.1330.200">
    <property type="match status" value="1"/>
</dbReference>
<gene>
    <name evidence="3" type="primary">cheD</name>
    <name evidence="4" type="ORF">KDU71_15880</name>
</gene>